<evidence type="ECO:0000259" key="6">
    <source>
        <dbReference type="Pfam" id="PF00501"/>
    </source>
</evidence>
<evidence type="ECO:0000259" key="7">
    <source>
        <dbReference type="Pfam" id="PF13193"/>
    </source>
</evidence>
<sequence>MSESTAPEQSVTERFRAARDQLVRLRTDLDAAHAEFEWPRYTHFNFALDWFDALGTGEEADREALVIVEEDGTQTRRTYAELSRRSSQLATWLREQGVRRGDRVILMLGNQVELWETMLACTKLGAPMIPTTVMLGENDLRDRVDRGNASWVVTSRGNALKFAEVPGDFTLVVVPDQPDHRVRPTSNAFASPAMDPAHDDAAPAGSASAAESSSGSAREGAAASTPNGAAGGEGGAATSSSGGSELEPIGGHRVLDYARSFDGPETFEVLEPSPADATLLLYFTSGTTSLPKLVEHTNTSYPVGHLSTMYWIGLEPGDVHLNVASPGWAKHAWSNFFAPFIAGATVFLYNYTRFNAVALMDQMEREHVTSFCAPPTVWRMLIQSDLGHLKNPPRKTVSAGEPLNPEIISRVKAAWGTDIRDGFGQTESSLQIANTPGMPVKPGAMGRALPGYDVVLIDPNTDEENETEGELCLRLDPRPVGLTPGYYGDPRKTADAFRDGVYHTGDVVSRDAHGVFTYVGRADDVFKASDYRLSPFELESVVIEHPAVVEVAVVPSPDPIRLAVPKAYVVLADGHEPTAETAESILHHCRVNLAAYKRIRRLEFAELPKTISGKIRRVELRRREALLHPDTLEGAGTTPGGPEAAAKGSGSGESVEYADTDFPSLRGE</sequence>
<dbReference type="Proteomes" id="UP000277871">
    <property type="component" value="Unassembled WGS sequence"/>
</dbReference>
<evidence type="ECO:0000256" key="1">
    <source>
        <dbReference type="ARBA" id="ARBA00006432"/>
    </source>
</evidence>
<comment type="caution">
    <text evidence="8">The sequence shown here is derived from an EMBL/GenBank/DDBJ whole genome shotgun (WGS) entry which is preliminary data.</text>
</comment>
<dbReference type="InterPro" id="IPR051087">
    <property type="entry name" value="Mitochondrial_ACSM"/>
</dbReference>
<protein>
    <submittedName>
        <fullName evidence="8">AMP-dependent synthetase</fullName>
    </submittedName>
</protein>
<comment type="similarity">
    <text evidence="1">Belongs to the ATP-dependent AMP-binding enzyme family.</text>
</comment>
<reference evidence="8 9" key="1">
    <citation type="submission" date="2018-10" db="EMBL/GenBank/DDBJ databases">
        <title>Kocuria tytonicola, new bacteria from the preen glands of American barn owls (Tyto furcata).</title>
        <authorList>
            <person name="Braun M.S."/>
            <person name="Wang E."/>
            <person name="Zimmermann S."/>
            <person name="Boutin S."/>
            <person name="Wagner H."/>
            <person name="Wink M."/>
        </authorList>
    </citation>
    <scope>NUCLEOTIDE SEQUENCE [LARGE SCALE GENOMIC DNA]</scope>
    <source>
        <strain evidence="8 9">473</strain>
    </source>
</reference>
<dbReference type="PROSITE" id="PS00455">
    <property type="entry name" value="AMP_BINDING"/>
    <property type="match status" value="1"/>
</dbReference>
<organism evidence="8 9">
    <name type="scientific">Kocuria tytonicola</name>
    <dbReference type="NCBI Taxonomy" id="2055946"/>
    <lineage>
        <taxon>Bacteria</taxon>
        <taxon>Bacillati</taxon>
        <taxon>Actinomycetota</taxon>
        <taxon>Actinomycetes</taxon>
        <taxon>Micrococcales</taxon>
        <taxon>Micrococcaceae</taxon>
        <taxon>Kocuria</taxon>
    </lineage>
</organism>
<gene>
    <name evidence="8" type="ORF">EAE32_02235</name>
</gene>
<evidence type="ECO:0000256" key="5">
    <source>
        <dbReference type="SAM" id="MobiDB-lite"/>
    </source>
</evidence>
<keyword evidence="2" id="KW-0436">Ligase</keyword>
<dbReference type="InterPro" id="IPR042099">
    <property type="entry name" value="ANL_N_sf"/>
</dbReference>
<evidence type="ECO:0000256" key="4">
    <source>
        <dbReference type="ARBA" id="ARBA00022840"/>
    </source>
</evidence>
<dbReference type="GO" id="GO:0004321">
    <property type="term" value="F:fatty-acyl-CoA synthase activity"/>
    <property type="evidence" value="ECO:0007669"/>
    <property type="project" value="TreeGrafter"/>
</dbReference>
<dbReference type="InterPro" id="IPR020845">
    <property type="entry name" value="AMP-binding_CS"/>
</dbReference>
<feature type="compositionally biased region" description="Low complexity" evidence="5">
    <location>
        <begin position="202"/>
        <end position="224"/>
    </location>
</feature>
<dbReference type="GO" id="GO:0006633">
    <property type="term" value="P:fatty acid biosynthetic process"/>
    <property type="evidence" value="ECO:0007669"/>
    <property type="project" value="TreeGrafter"/>
</dbReference>
<evidence type="ECO:0000256" key="2">
    <source>
        <dbReference type="ARBA" id="ARBA00022598"/>
    </source>
</evidence>
<dbReference type="FunFam" id="3.30.300.30:FF:000028">
    <property type="entry name" value="AMP-dependent synthetase"/>
    <property type="match status" value="1"/>
</dbReference>
<feature type="region of interest" description="Disordered" evidence="5">
    <location>
        <begin position="176"/>
        <end position="249"/>
    </location>
</feature>
<feature type="domain" description="AMP-dependent synthetase/ligase" evidence="6">
    <location>
        <begin position="60"/>
        <end position="487"/>
    </location>
</feature>
<dbReference type="SUPFAM" id="SSF56801">
    <property type="entry name" value="Acetyl-CoA synthetase-like"/>
    <property type="match status" value="1"/>
</dbReference>
<dbReference type="EMBL" id="RDEX01000001">
    <property type="protein sequence ID" value="RLY95125.1"/>
    <property type="molecule type" value="Genomic_DNA"/>
</dbReference>
<keyword evidence="4" id="KW-0067">ATP-binding</keyword>
<feature type="compositionally biased region" description="Low complexity" evidence="5">
    <location>
        <begin position="633"/>
        <end position="646"/>
    </location>
</feature>
<evidence type="ECO:0000313" key="8">
    <source>
        <dbReference type="EMBL" id="RLY95125.1"/>
    </source>
</evidence>
<dbReference type="GO" id="GO:0005524">
    <property type="term" value="F:ATP binding"/>
    <property type="evidence" value="ECO:0007669"/>
    <property type="project" value="UniProtKB-KW"/>
</dbReference>
<proteinExistence type="inferred from homology"/>
<dbReference type="GO" id="GO:0006637">
    <property type="term" value="P:acyl-CoA metabolic process"/>
    <property type="evidence" value="ECO:0007669"/>
    <property type="project" value="TreeGrafter"/>
</dbReference>
<accession>A0A3L9L8S9</accession>
<dbReference type="InterPro" id="IPR045851">
    <property type="entry name" value="AMP-bd_C_sf"/>
</dbReference>
<name>A0A3L9L8S9_9MICC</name>
<dbReference type="RefSeq" id="WP_121864756.1">
    <property type="nucleotide sequence ID" value="NZ_RDEX01000001.1"/>
</dbReference>
<dbReference type="GO" id="GO:0015645">
    <property type="term" value="F:fatty acid ligase activity"/>
    <property type="evidence" value="ECO:0007669"/>
    <property type="project" value="TreeGrafter"/>
</dbReference>
<dbReference type="AlphaFoldDB" id="A0A3L9L8S9"/>
<dbReference type="Pfam" id="PF13193">
    <property type="entry name" value="AMP-binding_C"/>
    <property type="match status" value="1"/>
</dbReference>
<feature type="domain" description="AMP-binding enzyme C-terminal" evidence="7">
    <location>
        <begin position="537"/>
        <end position="614"/>
    </location>
</feature>
<dbReference type="PANTHER" id="PTHR43605">
    <property type="entry name" value="ACYL-COENZYME A SYNTHETASE"/>
    <property type="match status" value="1"/>
</dbReference>
<feature type="region of interest" description="Disordered" evidence="5">
    <location>
        <begin position="629"/>
        <end position="668"/>
    </location>
</feature>
<keyword evidence="3" id="KW-0547">Nucleotide-binding</keyword>
<feature type="compositionally biased region" description="Low complexity" evidence="5">
    <location>
        <begin position="236"/>
        <end position="245"/>
    </location>
</feature>
<evidence type="ECO:0000313" key="9">
    <source>
        <dbReference type="Proteomes" id="UP000277871"/>
    </source>
</evidence>
<dbReference type="InterPro" id="IPR025110">
    <property type="entry name" value="AMP-bd_C"/>
</dbReference>
<dbReference type="Gene3D" id="3.40.50.12780">
    <property type="entry name" value="N-terminal domain of ligase-like"/>
    <property type="match status" value="2"/>
</dbReference>
<evidence type="ECO:0000256" key="3">
    <source>
        <dbReference type="ARBA" id="ARBA00022741"/>
    </source>
</evidence>
<dbReference type="Gene3D" id="3.30.300.30">
    <property type="match status" value="1"/>
</dbReference>
<dbReference type="Pfam" id="PF00501">
    <property type="entry name" value="AMP-binding"/>
    <property type="match status" value="1"/>
</dbReference>
<keyword evidence="9" id="KW-1185">Reference proteome</keyword>
<dbReference type="GO" id="GO:0016405">
    <property type="term" value="F:CoA-ligase activity"/>
    <property type="evidence" value="ECO:0007669"/>
    <property type="project" value="UniProtKB-ARBA"/>
</dbReference>
<dbReference type="PANTHER" id="PTHR43605:SF10">
    <property type="entry name" value="ACYL-COA SYNTHETASE MEDIUM CHAIN FAMILY MEMBER 3"/>
    <property type="match status" value="1"/>
</dbReference>
<dbReference type="InterPro" id="IPR000873">
    <property type="entry name" value="AMP-dep_synth/lig_dom"/>
</dbReference>